<reference evidence="3" key="1">
    <citation type="journal article" date="2020" name="Microorganisms">
        <title>Complete Genome of a Member of a New Bacterial Lineage in the Microgenomates Group Reveals an Unusual Nucleotide Composition Disparity Between Two Strands of DNA and Limited Metabolic Potential.</title>
        <authorList>
            <person name="Kadnikov V.V."/>
            <person name="Mardanov A.V."/>
            <person name="Beletsky A.V."/>
            <person name="Karnachuk O.V."/>
            <person name="Ravin N.V."/>
        </authorList>
    </citation>
    <scope>NUCLEOTIDE SEQUENCE [LARGE SCALE GENOMIC DNA]</scope>
</reference>
<gene>
    <name evidence="2" type="ORF">MICH65_0066</name>
</gene>
<keyword evidence="1" id="KW-1133">Transmembrane helix</keyword>
<dbReference type="AlphaFoldDB" id="A0A857N4K4"/>
<name>A0A857N4K4_9BACT</name>
<keyword evidence="1" id="KW-0472">Membrane</keyword>
<dbReference type="EMBL" id="CP047901">
    <property type="protein sequence ID" value="QHO63047.1"/>
    <property type="molecule type" value="Genomic_DNA"/>
</dbReference>
<sequence>MNLINRFKPKPDKGLPFLIFLSFLGTFISSRLLVYFLPNLFLTVRGNHIHHFAYGIFLLSILGFITLTHDLSNKMRLRLAIFYGIALGLAYDEFAMWLELEDIYHSRTNYDAIITISLILLNIIYFADFWKRWGNRLNKLLLILLWQTPKNTLKLFRR</sequence>
<accession>A0A857N4K4</accession>
<feature type="transmembrane region" description="Helical" evidence="1">
    <location>
        <begin position="15"/>
        <end position="37"/>
    </location>
</feature>
<organism evidence="2 3">
    <name type="scientific">Candidatus Chazhemtobacterium aquaticus</name>
    <dbReference type="NCBI Taxonomy" id="2715735"/>
    <lineage>
        <taxon>Bacteria</taxon>
        <taxon>Candidatus Chazhemtobacteraceae</taxon>
        <taxon>Candidatus Chazhemtobacterium</taxon>
    </lineage>
</organism>
<protein>
    <submittedName>
        <fullName evidence="2">Uncharacterized protein</fullName>
    </submittedName>
</protein>
<dbReference type="KEGG" id="caqa:MICH65_0066"/>
<evidence type="ECO:0000256" key="1">
    <source>
        <dbReference type="SAM" id="Phobius"/>
    </source>
</evidence>
<proteinExistence type="predicted"/>
<evidence type="ECO:0000313" key="3">
    <source>
        <dbReference type="Proteomes" id="UP000463983"/>
    </source>
</evidence>
<evidence type="ECO:0000313" key="2">
    <source>
        <dbReference type="EMBL" id="QHO63047.1"/>
    </source>
</evidence>
<keyword evidence="3" id="KW-1185">Reference proteome</keyword>
<feature type="transmembrane region" description="Helical" evidence="1">
    <location>
        <begin position="110"/>
        <end position="130"/>
    </location>
</feature>
<dbReference type="RefSeq" id="WP_161931456.1">
    <property type="nucleotide sequence ID" value="NZ_CP047901.1"/>
</dbReference>
<feature type="transmembrane region" description="Helical" evidence="1">
    <location>
        <begin position="79"/>
        <end position="98"/>
    </location>
</feature>
<dbReference type="Proteomes" id="UP000463983">
    <property type="component" value="Chromosome"/>
</dbReference>
<keyword evidence="1" id="KW-0812">Transmembrane</keyword>
<feature type="transmembrane region" description="Helical" evidence="1">
    <location>
        <begin position="49"/>
        <end position="67"/>
    </location>
</feature>